<dbReference type="Proteomes" id="UP000092600">
    <property type="component" value="Unassembled WGS sequence"/>
</dbReference>
<dbReference type="AlphaFoldDB" id="A0A199UZ73"/>
<organism evidence="3 4">
    <name type="scientific">Ananas comosus</name>
    <name type="common">Pineapple</name>
    <name type="synonym">Ananas ananas</name>
    <dbReference type="NCBI Taxonomy" id="4615"/>
    <lineage>
        <taxon>Eukaryota</taxon>
        <taxon>Viridiplantae</taxon>
        <taxon>Streptophyta</taxon>
        <taxon>Embryophyta</taxon>
        <taxon>Tracheophyta</taxon>
        <taxon>Spermatophyta</taxon>
        <taxon>Magnoliopsida</taxon>
        <taxon>Liliopsida</taxon>
        <taxon>Poales</taxon>
        <taxon>Bromeliaceae</taxon>
        <taxon>Bromelioideae</taxon>
        <taxon>Ananas</taxon>
    </lineage>
</organism>
<evidence type="ECO:0000313" key="4">
    <source>
        <dbReference type="Proteomes" id="UP000092600"/>
    </source>
</evidence>
<feature type="coiled-coil region" evidence="1">
    <location>
        <begin position="252"/>
        <end position="301"/>
    </location>
</feature>
<sequence>MKASIKFREEQKPLVRAKVPISVLGLPFVSGLAVGDAKELRLDLATAFDFGPSLRVSYRPNDPWNPFSLVLKTGAGVLGSPAAAPFAMSAEFNLLGRGAGAGPSFSVLFKPRFGDFAIKKSTRSDASAFSPAVTKGAVLGDANGEGSIDGSDAPVIGFRPFDNGIHKAANGFPASVTASRGGISGLLSGMEVAARSVLPLRGGAAVRFRWGLHIPPELRAALSGDSAKVPMAGVSLSKIPLLAMSKVSIEHVAHAEKAREEAEKRKAATAAAEEEAVRGQLEALQAESRLLRRAVEELRTEIRSGRAGPATGGQFSGSADLGKGGHVASATSAAAKSDRRPNGKAGDNPGKTVAAEDVNEELRKALDARRSLK</sequence>
<dbReference type="EMBL" id="LSRQ01004057">
    <property type="protein sequence ID" value="OAY70122.1"/>
    <property type="molecule type" value="Genomic_DNA"/>
</dbReference>
<protein>
    <submittedName>
        <fullName evidence="3">Uncharacterized protein</fullName>
    </submittedName>
</protein>
<dbReference type="STRING" id="4615.A0A199UZ73"/>
<feature type="region of interest" description="Disordered" evidence="2">
    <location>
        <begin position="302"/>
        <end position="360"/>
    </location>
</feature>
<gene>
    <name evidence="3" type="ORF">ACMD2_24030</name>
</gene>
<comment type="caution">
    <text evidence="3">The sequence shown here is derived from an EMBL/GenBank/DDBJ whole genome shotgun (WGS) entry which is preliminary data.</text>
</comment>
<reference evidence="3 4" key="1">
    <citation type="journal article" date="2016" name="DNA Res.">
        <title>The draft genome of MD-2 pineapple using hybrid error correction of long reads.</title>
        <authorList>
            <person name="Redwan R.M."/>
            <person name="Saidin A."/>
            <person name="Kumar S.V."/>
        </authorList>
    </citation>
    <scope>NUCLEOTIDE SEQUENCE [LARGE SCALE GENOMIC DNA]</scope>
    <source>
        <strain evidence="4">cv. MD2</strain>
        <tissue evidence="3">Leaf</tissue>
    </source>
</reference>
<keyword evidence="1" id="KW-0175">Coiled coil</keyword>
<evidence type="ECO:0000256" key="2">
    <source>
        <dbReference type="SAM" id="MobiDB-lite"/>
    </source>
</evidence>
<accession>A0A199UZ73</accession>
<evidence type="ECO:0000313" key="3">
    <source>
        <dbReference type="EMBL" id="OAY70122.1"/>
    </source>
</evidence>
<dbReference type="PANTHER" id="PTHR34285">
    <property type="entry name" value="OS08G0510800 PROTEIN"/>
    <property type="match status" value="1"/>
</dbReference>
<evidence type="ECO:0000256" key="1">
    <source>
        <dbReference type="SAM" id="Coils"/>
    </source>
</evidence>
<name>A0A199UZ73_ANACO</name>
<dbReference type="PANTHER" id="PTHR34285:SF3">
    <property type="entry name" value="OS08G0510800 PROTEIN"/>
    <property type="match status" value="1"/>
</dbReference>
<proteinExistence type="predicted"/>